<dbReference type="Pfam" id="PF06701">
    <property type="entry name" value="MIB_HERC2"/>
    <property type="match status" value="2"/>
</dbReference>
<dbReference type="EMBL" id="CABPRJ010001449">
    <property type="protein sequence ID" value="VVC37550.1"/>
    <property type="molecule type" value="Genomic_DNA"/>
</dbReference>
<evidence type="ECO:0000256" key="12">
    <source>
        <dbReference type="ARBA" id="ARBA00022976"/>
    </source>
</evidence>
<evidence type="ECO:0000256" key="1">
    <source>
        <dbReference type="ARBA" id="ARBA00000900"/>
    </source>
</evidence>
<keyword evidence="10" id="KW-0833">Ubl conjugation pathway</keyword>
<evidence type="ECO:0000256" key="5">
    <source>
        <dbReference type="ARBA" id="ARBA00022490"/>
    </source>
</evidence>
<evidence type="ECO:0000256" key="13">
    <source>
        <dbReference type="ARBA" id="ARBA00023043"/>
    </source>
</evidence>
<evidence type="ECO:0000256" key="7">
    <source>
        <dbReference type="ARBA" id="ARBA00022723"/>
    </source>
</evidence>
<keyword evidence="13 15" id="KW-0040">ANK repeat</keyword>
<protein>
    <recommendedName>
        <fullName evidence="4">RING-type E3 ubiquitin transferase</fullName>
        <ecNumber evidence="4">2.3.2.27</ecNumber>
    </recommendedName>
</protein>
<dbReference type="GO" id="GO:0006897">
    <property type="term" value="P:endocytosis"/>
    <property type="evidence" value="ECO:0007669"/>
    <property type="project" value="TreeGrafter"/>
</dbReference>
<organism evidence="21 22">
    <name type="scientific">Cinara cedri</name>
    <dbReference type="NCBI Taxonomy" id="506608"/>
    <lineage>
        <taxon>Eukaryota</taxon>
        <taxon>Metazoa</taxon>
        <taxon>Ecdysozoa</taxon>
        <taxon>Arthropoda</taxon>
        <taxon>Hexapoda</taxon>
        <taxon>Insecta</taxon>
        <taxon>Pterygota</taxon>
        <taxon>Neoptera</taxon>
        <taxon>Paraneoptera</taxon>
        <taxon>Hemiptera</taxon>
        <taxon>Sternorrhyncha</taxon>
        <taxon>Aphidomorpha</taxon>
        <taxon>Aphidoidea</taxon>
        <taxon>Aphididae</taxon>
        <taxon>Lachninae</taxon>
        <taxon>Cinara</taxon>
    </lineage>
</organism>
<dbReference type="GO" id="GO:0016567">
    <property type="term" value="P:protein ubiquitination"/>
    <property type="evidence" value="ECO:0007669"/>
    <property type="project" value="UniProtKB-UniPathway"/>
</dbReference>
<feature type="region of interest" description="Disordered" evidence="17">
    <location>
        <begin position="1123"/>
        <end position="1155"/>
    </location>
</feature>
<feature type="compositionally biased region" description="Acidic residues" evidence="17">
    <location>
        <begin position="1473"/>
        <end position="1489"/>
    </location>
</feature>
<dbReference type="InterPro" id="IPR036770">
    <property type="entry name" value="Ankyrin_rpt-contain_sf"/>
</dbReference>
<dbReference type="SMART" id="SM00248">
    <property type="entry name" value="ANK"/>
    <property type="match status" value="8"/>
</dbReference>
<dbReference type="PROSITE" id="PS51416">
    <property type="entry name" value="MIB_HERC2"/>
    <property type="match status" value="2"/>
</dbReference>
<evidence type="ECO:0000256" key="4">
    <source>
        <dbReference type="ARBA" id="ARBA00012483"/>
    </source>
</evidence>
<dbReference type="InterPro" id="IPR000433">
    <property type="entry name" value="Znf_ZZ"/>
</dbReference>
<dbReference type="SMART" id="SM00184">
    <property type="entry name" value="RING"/>
    <property type="match status" value="1"/>
</dbReference>
<evidence type="ECO:0000313" key="22">
    <source>
        <dbReference type="Proteomes" id="UP000325440"/>
    </source>
</evidence>
<dbReference type="GO" id="GO:0005737">
    <property type="term" value="C:cytoplasm"/>
    <property type="evidence" value="ECO:0007669"/>
    <property type="project" value="UniProtKB-SubCell"/>
</dbReference>
<keyword evidence="14" id="KW-0175">Coiled coil</keyword>
<evidence type="ECO:0000256" key="8">
    <source>
        <dbReference type="ARBA" id="ARBA00022737"/>
    </source>
</evidence>
<proteinExistence type="predicted"/>
<evidence type="ECO:0000256" key="9">
    <source>
        <dbReference type="ARBA" id="ARBA00022771"/>
    </source>
</evidence>
<dbReference type="SUPFAM" id="SSF57850">
    <property type="entry name" value="RING/U-box"/>
    <property type="match status" value="2"/>
</dbReference>
<feature type="repeat" description="ANK" evidence="15">
    <location>
        <begin position="682"/>
        <end position="714"/>
    </location>
</feature>
<dbReference type="Gene3D" id="1.25.40.20">
    <property type="entry name" value="Ankyrin repeat-containing domain"/>
    <property type="match status" value="3"/>
</dbReference>
<keyword evidence="8" id="KW-0677">Repeat</keyword>
<dbReference type="InterPro" id="IPR037252">
    <property type="entry name" value="Mib_Herc2_sf"/>
</dbReference>
<feature type="compositionally biased region" description="Low complexity" evidence="17">
    <location>
        <begin position="1191"/>
        <end position="1213"/>
    </location>
</feature>
<dbReference type="Proteomes" id="UP000325440">
    <property type="component" value="Unassembled WGS sequence"/>
</dbReference>
<keyword evidence="9 16" id="KW-0863">Zinc-finger</keyword>
<dbReference type="PROSITE" id="PS50135">
    <property type="entry name" value="ZF_ZZ_2"/>
    <property type="match status" value="1"/>
</dbReference>
<keyword evidence="7" id="KW-0479">Metal-binding</keyword>
<dbReference type="Pfam" id="PF13920">
    <property type="entry name" value="zf-C3HC4_3"/>
    <property type="match status" value="1"/>
</dbReference>
<comment type="catalytic activity">
    <reaction evidence="1">
        <text>S-ubiquitinyl-[E2 ubiquitin-conjugating enzyme]-L-cysteine + [acceptor protein]-L-lysine = [E2 ubiquitin-conjugating enzyme]-L-cysteine + N(6)-ubiquitinyl-[acceptor protein]-L-lysine.</text>
        <dbReference type="EC" id="2.3.2.27"/>
    </reaction>
</comment>
<comment type="subcellular location">
    <subcellularLocation>
        <location evidence="2">Cytoplasm</location>
    </subcellularLocation>
</comment>
<dbReference type="Gene3D" id="2.30.30.40">
    <property type="entry name" value="SH3 Domains"/>
    <property type="match status" value="2"/>
</dbReference>
<evidence type="ECO:0000256" key="11">
    <source>
        <dbReference type="ARBA" id="ARBA00022833"/>
    </source>
</evidence>
<dbReference type="InterPro" id="IPR040847">
    <property type="entry name" value="SH3_15"/>
</dbReference>
<keyword evidence="6" id="KW-0808">Transferase</keyword>
<feature type="region of interest" description="Disordered" evidence="17">
    <location>
        <begin position="1451"/>
        <end position="1491"/>
    </location>
</feature>
<evidence type="ECO:0000256" key="17">
    <source>
        <dbReference type="SAM" id="MobiDB-lite"/>
    </source>
</evidence>
<feature type="domain" description="MIB/HERC2" evidence="20">
    <location>
        <begin position="2"/>
        <end position="73"/>
    </location>
</feature>
<dbReference type="GO" id="GO:0007219">
    <property type="term" value="P:Notch signaling pathway"/>
    <property type="evidence" value="ECO:0007669"/>
    <property type="project" value="UniProtKB-KW"/>
</dbReference>
<dbReference type="CDD" id="cd16727">
    <property type="entry name" value="RING-HC_MIB1_rpt3"/>
    <property type="match status" value="1"/>
</dbReference>
<dbReference type="UniPathway" id="UPA00143"/>
<feature type="region of interest" description="Disordered" evidence="17">
    <location>
        <begin position="1182"/>
        <end position="1216"/>
    </location>
</feature>
<dbReference type="SUPFAM" id="SSF159034">
    <property type="entry name" value="Mib/herc2 domain-like"/>
    <property type="match status" value="2"/>
</dbReference>
<feature type="region of interest" description="Disordered" evidence="17">
    <location>
        <begin position="1025"/>
        <end position="1075"/>
    </location>
</feature>
<dbReference type="Pfam" id="PF00569">
    <property type="entry name" value="ZZ"/>
    <property type="match status" value="1"/>
</dbReference>
<evidence type="ECO:0000256" key="3">
    <source>
        <dbReference type="ARBA" id="ARBA00004906"/>
    </source>
</evidence>
<feature type="compositionally biased region" description="Basic and acidic residues" evidence="17">
    <location>
        <begin position="1031"/>
        <end position="1040"/>
    </location>
</feature>
<evidence type="ECO:0000259" key="19">
    <source>
        <dbReference type="PROSITE" id="PS50135"/>
    </source>
</evidence>
<feature type="compositionally biased region" description="Low complexity" evidence="17">
    <location>
        <begin position="777"/>
        <end position="795"/>
    </location>
</feature>
<dbReference type="PROSITE" id="PS50088">
    <property type="entry name" value="ANK_REPEAT"/>
    <property type="match status" value="4"/>
</dbReference>
<dbReference type="PANTHER" id="PTHR24202:SF53">
    <property type="entry name" value="E3 UBIQUITIN-PROTEIN LIGASE MIB1"/>
    <property type="match status" value="1"/>
</dbReference>
<dbReference type="PANTHER" id="PTHR24202">
    <property type="entry name" value="E3 UBIQUITIN-PROTEIN LIGASE MIB2"/>
    <property type="match status" value="1"/>
</dbReference>
<dbReference type="EC" id="2.3.2.27" evidence="4"/>
<evidence type="ECO:0000259" key="18">
    <source>
        <dbReference type="PROSITE" id="PS50089"/>
    </source>
</evidence>
<keyword evidence="5" id="KW-0963">Cytoplasm</keyword>
<evidence type="ECO:0000256" key="16">
    <source>
        <dbReference type="PROSITE-ProRule" id="PRU00228"/>
    </source>
</evidence>
<dbReference type="PROSITE" id="PS50089">
    <property type="entry name" value="ZF_RING_2"/>
    <property type="match status" value="1"/>
</dbReference>
<evidence type="ECO:0000256" key="2">
    <source>
        <dbReference type="ARBA" id="ARBA00004496"/>
    </source>
</evidence>
<feature type="repeat" description="ANK" evidence="15">
    <location>
        <begin position="906"/>
        <end position="939"/>
    </location>
</feature>
<dbReference type="PROSITE" id="PS50297">
    <property type="entry name" value="ANK_REP_REGION"/>
    <property type="match status" value="4"/>
</dbReference>
<evidence type="ECO:0000313" key="21">
    <source>
        <dbReference type="EMBL" id="VVC37550.1"/>
    </source>
</evidence>
<dbReference type="OrthoDB" id="2122982at2759"/>
<accession>A0A5E4N0U0</accession>
<reference evidence="21 22" key="1">
    <citation type="submission" date="2019-08" db="EMBL/GenBank/DDBJ databases">
        <authorList>
            <person name="Alioto T."/>
            <person name="Alioto T."/>
            <person name="Gomez Garrido J."/>
        </authorList>
    </citation>
    <scope>NUCLEOTIDE SEQUENCE [LARGE SCALE GENOMIC DNA]</scope>
</reference>
<dbReference type="InterPro" id="IPR001841">
    <property type="entry name" value="Znf_RING"/>
</dbReference>
<sequence>MMSEVCLTLLKFVGARVIRGPSWKWNKQDGGEGHVGTVRSFESHEEVVVVWDNGIAANYRCSGQYDLRIYDSGPTGHSKHEGTVCHGCRQTPIIGHRWKCVNCPPKSTSGTEQKVFVGDHSVDLCSACYHGDKHNVRHRFVLIEQPMSVSGTLDLIAAATDTQCSNDGPVILEQRKKSKKITIRGIFNGARVARGVDWQWDDQDGGCVSQKGLNNAISQSTVRRGKVCEIQDWSASSGSVRSAAYVQWDSISGVTGGLKNLYRVGFEGMSDLKCLTSTKAPTTVYRDHLPLLGQHFHQVLQGNEQQKQGAHSFNSQDNQMLTRQLEIGDLVRVDLELEVVRALQQDHGGWTDGMYEECLGGAIGHSPSVGSVIGIDEDHDVVVLYPSGNRWTFNAAVLTKIDGFNNPMSPVASSSNSVTNSSMMQQDHSIRVGSTVRISRDVEFVRRLQKGHGEWADAMAMTLGEIGYVQQVYDDGDLKIVVCNTSWTYNPRAVTLLSDLNSNSSIAPYTNDRMTNISNYEVGISEETFNDRWHRVAGERENIGRGLVTSAANGDVYTCRMILERERLMKASKELFKEPIELASASTARAGSMNRNSTRLLASEEIVLTNFVSSGHTSLQAASQNGHVEVCRVLIGEFAADVEFQDRDGDRAIHHAAFGNQPSVVYVLCIEFDADINARNKRGQTPLHIAINRGYAEVCRMLLRLNCLPNLQDNEGDTPLHDAISRRRDDLVSMLLEGGGVNIVNNGRARLAIEALNLDGSEPAPDRVSPLPTHVGEASTSEASEIITSSNASTTLNEGDNGGTPKNSDQEKVVALYPSSAGSSSEMIRNGTSVVPLAEGATSTLSEQGYPPLGSPPADLMVVNTNGFNPLQHAALRGNPGATNIMLDWIANNGGRYWVVDEPKDDGYTALHLAALNNHNRVASILLVRGRADPNKRNVNKQTALHLAVERQHADIVKLLVRHGADPNIPDKDGDTPMHEALRHHTLLQLKNSPPAAPGSTISNSSRDDVAGKYVVGGISLRNLLPGNRGAARESRRLADENNDMSGPSSAGASAEPWGTDKTVLPSETPGSSSTIQRLTAELLGAADEFRRLHISSGGSAYPVDNSDNDITNAMLETIQPISSAATAKSTKPKKMNNRCSGHKKSQVSSPGSHLQIADSHHNVLLQSVTLDNAISVSGASGVTRDVRGQTSRSSSVSRSTPSSPGAAAAMPSGNVIQPAPNATVVVCVLAGTGRADLWVRNNRGQTPLDLCPADQPLRRALLKCCDAAARARSSQAAAAVVAAAIAGNSSEGSSGGLRSTHVKQWAQQKSLLTLNDTKPCKSTTHTTDALVDGDAAISRPSRSTTKTSVVTPEHHYANAISLDTSTGSSDTNAVSLDSNSVSLDVTAGSLNANFVSLDANSVSLDANAVSLDANAVSLDANAVSLDANAISLEGGSSSVVQTDCFGEAAAAAPATPSSELTEVRPMDLTNDSSDDNDLDPDDADDDSFDNPTGWVIIDNDNNTNRLCNVNARNMKTGLYPNCLQSANNNTGVNRPRIKRTNEQKQVVNAAVLPVLENRQNMGEMGVNRDNAPQPGLVEKLMQQLNDLKEMNMCPVCLDRVKNMVFMCGHGICQFCGDRMAPGQPCPICRKPVAHKILLY</sequence>
<keyword evidence="11" id="KW-0862">Zinc</keyword>
<dbReference type="Gene3D" id="3.30.60.90">
    <property type="match status" value="1"/>
</dbReference>
<keyword evidence="12" id="KW-0914">Notch signaling pathway</keyword>
<feature type="repeat" description="ANK" evidence="15">
    <location>
        <begin position="715"/>
        <end position="739"/>
    </location>
</feature>
<feature type="domain" description="RING-type" evidence="18">
    <location>
        <begin position="1594"/>
        <end position="1630"/>
    </location>
</feature>
<dbReference type="GO" id="GO:0061630">
    <property type="term" value="F:ubiquitin protein ligase activity"/>
    <property type="evidence" value="ECO:0007669"/>
    <property type="project" value="UniProtKB-EC"/>
</dbReference>
<feature type="domain" description="ZZ-type" evidence="19">
    <location>
        <begin position="80"/>
        <end position="148"/>
    </location>
</feature>
<feature type="compositionally biased region" description="Basic residues" evidence="17">
    <location>
        <begin position="1131"/>
        <end position="1146"/>
    </location>
</feature>
<dbReference type="GO" id="GO:0008270">
    <property type="term" value="F:zinc ion binding"/>
    <property type="evidence" value="ECO:0007669"/>
    <property type="project" value="UniProtKB-KW"/>
</dbReference>
<dbReference type="InterPro" id="IPR013083">
    <property type="entry name" value="Znf_RING/FYVE/PHD"/>
</dbReference>
<dbReference type="Gene3D" id="3.30.40.10">
    <property type="entry name" value="Zinc/RING finger domain, C3HC4 (zinc finger)"/>
    <property type="match status" value="1"/>
</dbReference>
<dbReference type="InterPro" id="IPR010606">
    <property type="entry name" value="Mib_Herc2"/>
</dbReference>
<dbReference type="Pfam" id="PF12796">
    <property type="entry name" value="Ank_2"/>
    <property type="match status" value="2"/>
</dbReference>
<comment type="pathway">
    <text evidence="3">Protein modification; protein ubiquitination.</text>
</comment>
<dbReference type="SUPFAM" id="SSF48403">
    <property type="entry name" value="Ankyrin repeat"/>
    <property type="match status" value="2"/>
</dbReference>
<evidence type="ECO:0000256" key="14">
    <source>
        <dbReference type="ARBA" id="ARBA00023054"/>
    </source>
</evidence>
<name>A0A5E4N0U0_9HEMI</name>
<evidence type="ECO:0000259" key="20">
    <source>
        <dbReference type="PROSITE" id="PS51416"/>
    </source>
</evidence>
<keyword evidence="22" id="KW-1185">Reference proteome</keyword>
<dbReference type="Pfam" id="PF18346">
    <property type="entry name" value="SH3_15"/>
    <property type="match status" value="2"/>
</dbReference>
<gene>
    <name evidence="21" type="ORF">CINCED_3A025255</name>
</gene>
<dbReference type="Pfam" id="PF00023">
    <property type="entry name" value="Ank"/>
    <property type="match status" value="1"/>
</dbReference>
<feature type="repeat" description="ANK" evidence="15">
    <location>
        <begin position="940"/>
        <end position="972"/>
    </location>
</feature>
<feature type="region of interest" description="Disordered" evidence="17">
    <location>
        <begin position="760"/>
        <end position="812"/>
    </location>
</feature>
<evidence type="ECO:0000256" key="10">
    <source>
        <dbReference type="ARBA" id="ARBA00022786"/>
    </source>
</evidence>
<feature type="domain" description="MIB/HERC2" evidence="20">
    <location>
        <begin position="178"/>
        <end position="278"/>
    </location>
</feature>
<evidence type="ECO:0000256" key="15">
    <source>
        <dbReference type="PROSITE-ProRule" id="PRU00023"/>
    </source>
</evidence>
<dbReference type="InterPro" id="IPR002110">
    <property type="entry name" value="Ankyrin_rpt"/>
</dbReference>
<dbReference type="PRINTS" id="PR01415">
    <property type="entry name" value="ANKYRIN"/>
</dbReference>
<feature type="region of interest" description="Disordered" evidence="17">
    <location>
        <begin position="989"/>
        <end position="1008"/>
    </location>
</feature>
<feature type="compositionally biased region" description="Low complexity" evidence="17">
    <location>
        <begin position="1046"/>
        <end position="1055"/>
    </location>
</feature>
<evidence type="ECO:0000256" key="6">
    <source>
        <dbReference type="ARBA" id="ARBA00022679"/>
    </source>
</evidence>
<dbReference type="InterPro" id="IPR043145">
    <property type="entry name" value="Znf_ZZ_sf"/>
</dbReference>